<evidence type="ECO:0000256" key="8">
    <source>
        <dbReference type="SAM" id="Coils"/>
    </source>
</evidence>
<evidence type="ECO:0000256" key="9">
    <source>
        <dbReference type="SAM" id="MobiDB-lite"/>
    </source>
</evidence>
<dbReference type="Gene3D" id="1.20.120.1750">
    <property type="match status" value="1"/>
</dbReference>
<evidence type="ECO:0000256" key="3">
    <source>
        <dbReference type="ARBA" id="ARBA00022723"/>
    </source>
</evidence>
<dbReference type="Pfam" id="PF26200">
    <property type="entry name" value="Rcat_RNF216"/>
    <property type="match status" value="1"/>
</dbReference>
<dbReference type="OrthoDB" id="10009520at2759"/>
<dbReference type="GO" id="GO:0008270">
    <property type="term" value="F:zinc ion binding"/>
    <property type="evidence" value="ECO:0007669"/>
    <property type="project" value="UniProtKB-KW"/>
</dbReference>
<evidence type="ECO:0000256" key="5">
    <source>
        <dbReference type="ARBA" id="ARBA00022771"/>
    </source>
</evidence>
<feature type="coiled-coil region" evidence="8">
    <location>
        <begin position="349"/>
        <end position="388"/>
    </location>
</feature>
<dbReference type="InterPro" id="IPR047545">
    <property type="entry name" value="BRcat_RBR_RNF216"/>
</dbReference>
<evidence type="ECO:0000256" key="2">
    <source>
        <dbReference type="ARBA" id="ARBA00022679"/>
    </source>
</evidence>
<evidence type="ECO:0000256" key="4">
    <source>
        <dbReference type="ARBA" id="ARBA00022737"/>
    </source>
</evidence>
<dbReference type="SUPFAM" id="SSF57850">
    <property type="entry name" value="RING/U-box"/>
    <property type="match status" value="1"/>
</dbReference>
<dbReference type="InterPro" id="IPR044066">
    <property type="entry name" value="TRIAD_supradom"/>
</dbReference>
<evidence type="ECO:0000256" key="6">
    <source>
        <dbReference type="ARBA" id="ARBA00022786"/>
    </source>
</evidence>
<keyword evidence="8" id="KW-0175">Coiled coil</keyword>
<evidence type="ECO:0000256" key="1">
    <source>
        <dbReference type="ARBA" id="ARBA00004906"/>
    </source>
</evidence>
<dbReference type="EMBL" id="AXCR01000012">
    <property type="protein sequence ID" value="KJR80193.1"/>
    <property type="molecule type" value="Genomic_DNA"/>
</dbReference>
<dbReference type="CDD" id="cd20339">
    <property type="entry name" value="BRcat_RBR_RNF216"/>
    <property type="match status" value="1"/>
</dbReference>
<dbReference type="RefSeq" id="XP_016582869.1">
    <property type="nucleotide sequence ID" value="XM_016731783.1"/>
</dbReference>
<dbReference type="AlphaFoldDB" id="A0A0F2LRN1"/>
<comment type="caution">
    <text evidence="11">The sequence shown here is derived from an EMBL/GenBank/DDBJ whole genome shotgun (WGS) entry which is preliminary data.</text>
</comment>
<keyword evidence="7" id="KW-0862">Zinc</keyword>
<dbReference type="InterPro" id="IPR013083">
    <property type="entry name" value="Znf_RING/FYVE/PHD"/>
</dbReference>
<evidence type="ECO:0000259" key="10">
    <source>
        <dbReference type="PROSITE" id="PS51873"/>
    </source>
</evidence>
<reference evidence="11 12" key="1">
    <citation type="journal article" date="2014" name="BMC Genomics">
        <title>Comparative genomics of the major fungal agents of human and animal Sporotrichosis: Sporothrix schenckii and Sporothrix brasiliensis.</title>
        <authorList>
            <person name="Teixeira M.M."/>
            <person name="de Almeida L.G."/>
            <person name="Kubitschek-Barreira P."/>
            <person name="Alves F.L."/>
            <person name="Kioshima E.S."/>
            <person name="Abadio A.K."/>
            <person name="Fernandes L."/>
            <person name="Derengowski L.S."/>
            <person name="Ferreira K.S."/>
            <person name="Souza R.C."/>
            <person name="Ruiz J.C."/>
            <person name="de Andrade N.C."/>
            <person name="Paes H.C."/>
            <person name="Nicola A.M."/>
            <person name="Albuquerque P."/>
            <person name="Gerber A.L."/>
            <person name="Martins V.P."/>
            <person name="Peconick L.D."/>
            <person name="Neto A.V."/>
            <person name="Chaucanez C.B."/>
            <person name="Silva P.A."/>
            <person name="Cunha O.L."/>
            <person name="de Oliveira F.F."/>
            <person name="dos Santos T.C."/>
            <person name="Barros A.L."/>
            <person name="Soares M.A."/>
            <person name="de Oliveira L.M."/>
            <person name="Marini M.M."/>
            <person name="Villalobos-Duno H."/>
            <person name="Cunha M.M."/>
            <person name="de Hoog S."/>
            <person name="da Silveira J.F."/>
            <person name="Henrissat B."/>
            <person name="Nino-Vega G.A."/>
            <person name="Cisalpino P.S."/>
            <person name="Mora-Montes H.M."/>
            <person name="Almeida S.R."/>
            <person name="Stajich J.E."/>
            <person name="Lopes-Bezerra L.M."/>
            <person name="Vasconcelos A.T."/>
            <person name="Felipe M.S."/>
        </authorList>
    </citation>
    <scope>NUCLEOTIDE SEQUENCE [LARGE SCALE GENOMIC DNA]</scope>
    <source>
        <strain evidence="11 12">1099-18</strain>
    </source>
</reference>
<evidence type="ECO:0000256" key="7">
    <source>
        <dbReference type="ARBA" id="ARBA00022833"/>
    </source>
</evidence>
<dbReference type="PANTHER" id="PTHR22770:SF47">
    <property type="entry name" value="E3 UBIQUITIN-PROTEIN LIGASE RNF216"/>
    <property type="match status" value="1"/>
</dbReference>
<dbReference type="CDD" id="cd16630">
    <property type="entry name" value="RING-HC_RBR_RNF216"/>
    <property type="match status" value="1"/>
</dbReference>
<feature type="compositionally biased region" description="Basic and acidic residues" evidence="9">
    <location>
        <begin position="688"/>
        <end position="705"/>
    </location>
</feature>
<dbReference type="InterPro" id="IPR051628">
    <property type="entry name" value="LUBAC_E3_Ligases"/>
</dbReference>
<feature type="domain" description="RING-type" evidence="10">
    <location>
        <begin position="398"/>
        <end position="644"/>
    </location>
</feature>
<keyword evidence="3" id="KW-0479">Metal-binding</keyword>
<dbReference type="Proteomes" id="UP000033710">
    <property type="component" value="Unassembled WGS sequence"/>
</dbReference>
<evidence type="ECO:0000313" key="12">
    <source>
        <dbReference type="Proteomes" id="UP000033710"/>
    </source>
</evidence>
<dbReference type="InterPro" id="IPR047544">
    <property type="entry name" value="RING-HC_RBR_RNF216"/>
</dbReference>
<keyword evidence="5" id="KW-0863">Zinc-finger</keyword>
<gene>
    <name evidence="11" type="ORF">SPSK_05030</name>
</gene>
<dbReference type="PANTHER" id="PTHR22770">
    <property type="entry name" value="UBIQUITIN CONJUGATING ENZYME 7 INTERACTING PROTEIN-RELATED"/>
    <property type="match status" value="1"/>
</dbReference>
<feature type="region of interest" description="Disordered" evidence="9">
    <location>
        <begin position="685"/>
        <end position="705"/>
    </location>
</feature>
<dbReference type="GeneID" id="27667060"/>
<reference evidence="11 12" key="2">
    <citation type="journal article" date="2015" name="Eukaryot. Cell">
        <title>Asexual propagation of a virulent clone complex in a human and feline outbreak of sporotrichosis.</title>
        <authorList>
            <person name="Teixeira Mde M."/>
            <person name="Rodrigues A.M."/>
            <person name="Tsui C.K."/>
            <person name="de Almeida L.G."/>
            <person name="Van Diepeningen A.D."/>
            <person name="van den Ende B.G."/>
            <person name="Fernandes G.F."/>
            <person name="Kano R."/>
            <person name="Hamelin R.C."/>
            <person name="Lopes-Bezerra L.M."/>
            <person name="Vasconcelos A.T."/>
            <person name="de Hoog S."/>
            <person name="de Camargo Z.P."/>
            <person name="Felipe M.S."/>
        </authorList>
    </citation>
    <scope>NUCLEOTIDE SEQUENCE [LARGE SCALE GENOMIC DNA]</scope>
    <source>
        <strain evidence="11 12">1099-18</strain>
    </source>
</reference>
<name>A0A0F2LRN1_SPOSC</name>
<accession>A0A0F2LRN1</accession>
<organism evidence="11 12">
    <name type="scientific">Sporothrix schenckii 1099-18</name>
    <dbReference type="NCBI Taxonomy" id="1397361"/>
    <lineage>
        <taxon>Eukaryota</taxon>
        <taxon>Fungi</taxon>
        <taxon>Dikarya</taxon>
        <taxon>Ascomycota</taxon>
        <taxon>Pezizomycotina</taxon>
        <taxon>Sordariomycetes</taxon>
        <taxon>Sordariomycetidae</taxon>
        <taxon>Ophiostomatales</taxon>
        <taxon>Ophiostomataceae</taxon>
        <taxon>Sporothrix</taxon>
    </lineage>
</organism>
<sequence>MRNILCVGTKALSHQDEKRKRFPVNLPFRRKSKHPGIPIISVVQKPPIPDFLLVVPAAAAPDSPLHIPAEAPRNPSVEGLAQPAHVPEPVHEPAPAQVMQGQPEALLAGDPLGALDGQQVQADPVIVVPDDDAPVPAEAPAEDPKAVAELGRVSFEESIKSACTIAVLELFPDICPVYVHETCESLAYDYESVVSHILDKIDDGPSYPRRADLKRKRVASSVDTTANGVTAATSAFTIDSIDDSSLSVKEREERAARFFNSDERRSRHKVGAYTPTARTLLQQAYPYVPHKFITTQLTKHGNCLLLALLDLDEHIVHKGPLHLGFVFKKTKTKLNPVYSMESLPGMIRIEESESKKDALEEYLAALKIRQLRKVKRDEEKQREISEAANIEQAKKDGTIKDCECCFGDFPMNRMVHCNASTLHWFCVDCARRMAETQIGLSKYELACMSMDGCQAGFARAERDRFLDPKTAMALDSIEQEFVLRVAGIENLETCPFCPYAAEYPPVEVNKEFACQNSECEAVTCRLCRKESHIPKSCDEVEKDKGAAVRLTIEEAMSLAMIRKCNKCEYSLPSAVAIVLRLLVRMLIFSSGGTPFIKELGCNKMTCTRAGCSNVQCYVCHQSCDYSHFDDTSRGGKAGNCPLFESAEERHEVEVLNAEEAARQKAIENNPDVNIDHLKFQISEQVAADESRRKNEDAERRAANQR</sequence>
<dbReference type="Gene3D" id="3.30.40.10">
    <property type="entry name" value="Zinc/RING finger domain, C3HC4 (zinc finger)"/>
    <property type="match status" value="1"/>
</dbReference>
<keyword evidence="4" id="KW-0677">Repeat</keyword>
<protein>
    <recommendedName>
        <fullName evidence="10">RING-type domain-containing protein</fullName>
    </recommendedName>
</protein>
<proteinExistence type="predicted"/>
<keyword evidence="6" id="KW-0833">Ubl conjugation pathway</keyword>
<evidence type="ECO:0000313" key="11">
    <source>
        <dbReference type="EMBL" id="KJR80193.1"/>
    </source>
</evidence>
<dbReference type="KEGG" id="ssck:SPSK_05030"/>
<dbReference type="PROSITE" id="PS51873">
    <property type="entry name" value="TRIAD"/>
    <property type="match status" value="1"/>
</dbReference>
<dbReference type="VEuPathDB" id="FungiDB:SPSK_05030"/>
<keyword evidence="2" id="KW-0808">Transferase</keyword>
<dbReference type="GO" id="GO:0016740">
    <property type="term" value="F:transferase activity"/>
    <property type="evidence" value="ECO:0007669"/>
    <property type="project" value="UniProtKB-KW"/>
</dbReference>
<comment type="pathway">
    <text evidence="1">Protein modification; protein ubiquitination.</text>
</comment>